<name>A0AAV6IZ96_9ERIC</name>
<proteinExistence type="predicted"/>
<sequence length="66" mass="7789">MKQLSYIKLIDQHHPSTHTRWLRLPSVRQNVVPLNQLNAALGPWLDRLRSYVGKSLARELYVLYSF</sequence>
<evidence type="ECO:0000313" key="2">
    <source>
        <dbReference type="Proteomes" id="UP000823749"/>
    </source>
</evidence>
<protein>
    <submittedName>
        <fullName evidence="1">Uncharacterized protein</fullName>
    </submittedName>
</protein>
<dbReference type="Proteomes" id="UP000823749">
    <property type="component" value="Chromosome 9"/>
</dbReference>
<keyword evidence="2" id="KW-1185">Reference proteome</keyword>
<dbReference type="EMBL" id="JACTNZ010000009">
    <property type="protein sequence ID" value="KAG5533598.1"/>
    <property type="molecule type" value="Genomic_DNA"/>
</dbReference>
<dbReference type="AlphaFoldDB" id="A0AAV6IZ96"/>
<evidence type="ECO:0000313" key="1">
    <source>
        <dbReference type="EMBL" id="KAG5533598.1"/>
    </source>
</evidence>
<accession>A0AAV6IZ96</accession>
<organism evidence="1 2">
    <name type="scientific">Rhododendron griersonianum</name>
    <dbReference type="NCBI Taxonomy" id="479676"/>
    <lineage>
        <taxon>Eukaryota</taxon>
        <taxon>Viridiplantae</taxon>
        <taxon>Streptophyta</taxon>
        <taxon>Embryophyta</taxon>
        <taxon>Tracheophyta</taxon>
        <taxon>Spermatophyta</taxon>
        <taxon>Magnoliopsida</taxon>
        <taxon>eudicotyledons</taxon>
        <taxon>Gunneridae</taxon>
        <taxon>Pentapetalae</taxon>
        <taxon>asterids</taxon>
        <taxon>Ericales</taxon>
        <taxon>Ericaceae</taxon>
        <taxon>Ericoideae</taxon>
        <taxon>Rhodoreae</taxon>
        <taxon>Rhododendron</taxon>
    </lineage>
</organism>
<comment type="caution">
    <text evidence="1">The sequence shown here is derived from an EMBL/GenBank/DDBJ whole genome shotgun (WGS) entry which is preliminary data.</text>
</comment>
<gene>
    <name evidence="1" type="ORF">RHGRI_027699</name>
</gene>
<reference evidence="1" key="1">
    <citation type="submission" date="2020-08" db="EMBL/GenBank/DDBJ databases">
        <title>Plant Genome Project.</title>
        <authorList>
            <person name="Zhang R.-G."/>
        </authorList>
    </citation>
    <scope>NUCLEOTIDE SEQUENCE</scope>
    <source>
        <strain evidence="1">WSP0</strain>
        <tissue evidence="1">Leaf</tissue>
    </source>
</reference>